<keyword evidence="1" id="KW-0812">Transmembrane</keyword>
<dbReference type="Proteomes" id="UP001143981">
    <property type="component" value="Unassembled WGS sequence"/>
</dbReference>
<evidence type="ECO:0000313" key="2">
    <source>
        <dbReference type="EMBL" id="KAJ1728948.1"/>
    </source>
</evidence>
<keyword evidence="1" id="KW-0472">Membrane</keyword>
<dbReference type="OrthoDB" id="5533327at2759"/>
<feature type="transmembrane region" description="Helical" evidence="1">
    <location>
        <begin position="294"/>
        <end position="312"/>
    </location>
</feature>
<comment type="caution">
    <text evidence="2">The sequence shown here is derived from an EMBL/GenBank/DDBJ whole genome shotgun (WGS) entry which is preliminary data.</text>
</comment>
<evidence type="ECO:0000256" key="1">
    <source>
        <dbReference type="SAM" id="Phobius"/>
    </source>
</evidence>
<keyword evidence="3" id="KW-1185">Reference proteome</keyword>
<feature type="transmembrane region" description="Helical" evidence="1">
    <location>
        <begin position="181"/>
        <end position="201"/>
    </location>
</feature>
<reference evidence="2" key="1">
    <citation type="submission" date="2022-07" db="EMBL/GenBank/DDBJ databases">
        <title>Phylogenomic reconstructions and comparative analyses of Kickxellomycotina fungi.</title>
        <authorList>
            <person name="Reynolds N.K."/>
            <person name="Stajich J.E."/>
            <person name="Barry K."/>
            <person name="Grigoriev I.V."/>
            <person name="Crous P."/>
            <person name="Smith M.E."/>
        </authorList>
    </citation>
    <scope>NUCLEOTIDE SEQUENCE</scope>
    <source>
        <strain evidence="2">BCRC 34381</strain>
    </source>
</reference>
<sequence length="313" mass="32910">MPFLLRFIRTSAISDLGDHEYHLWDVLTSRAAEYLAPVEEGASEALHKAQRGASLAVNYVRGGVADAGQHVHRAADHIGLARGPAATHRSTGSQLRGELRAGLERLGDLVGAMGRGASPSWPEAVFEGTKDPAFAKYIHDLGHASQQAHTQVRSRLDDHAAILKRMIHVYQPLKLPLAGRYVPLLALLLATYARSILAHGAQRRPVAPRAGGRGAAHASQQAVGLSEVTASCAYLMLVPMAAVQLVVMELCGVAGWIVVASYSLLIAGAAATAAQHSFLASIVSSDIAGMARRVTVGTMVAAAACCLVNSALD</sequence>
<protein>
    <submittedName>
        <fullName evidence="2">Uncharacterized protein</fullName>
    </submittedName>
</protein>
<dbReference type="EMBL" id="JANBOI010000707">
    <property type="protein sequence ID" value="KAJ1728948.1"/>
    <property type="molecule type" value="Genomic_DNA"/>
</dbReference>
<organism evidence="2 3">
    <name type="scientific">Coemansia biformis</name>
    <dbReference type="NCBI Taxonomy" id="1286918"/>
    <lineage>
        <taxon>Eukaryota</taxon>
        <taxon>Fungi</taxon>
        <taxon>Fungi incertae sedis</taxon>
        <taxon>Zoopagomycota</taxon>
        <taxon>Kickxellomycotina</taxon>
        <taxon>Kickxellomycetes</taxon>
        <taxon>Kickxellales</taxon>
        <taxon>Kickxellaceae</taxon>
        <taxon>Coemansia</taxon>
    </lineage>
</organism>
<keyword evidence="1" id="KW-1133">Transmembrane helix</keyword>
<proteinExistence type="predicted"/>
<name>A0A9W7YCD7_9FUNG</name>
<dbReference type="AlphaFoldDB" id="A0A9W7YCD7"/>
<gene>
    <name evidence="2" type="ORF">LPJ61_003767</name>
</gene>
<feature type="transmembrane region" description="Helical" evidence="1">
    <location>
        <begin position="253"/>
        <end position="274"/>
    </location>
</feature>
<accession>A0A9W7YCD7</accession>
<evidence type="ECO:0000313" key="3">
    <source>
        <dbReference type="Proteomes" id="UP001143981"/>
    </source>
</evidence>